<comment type="catalytic activity">
    <reaction evidence="1">
        <text>ATP + protein L-histidine = ADP + protein N-phospho-L-histidine.</text>
        <dbReference type="EC" id="2.7.13.3"/>
    </reaction>
</comment>
<dbReference type="InterPro" id="IPR003594">
    <property type="entry name" value="HATPase_dom"/>
</dbReference>
<evidence type="ECO:0000256" key="4">
    <source>
        <dbReference type="ARBA" id="ARBA00022679"/>
    </source>
</evidence>
<evidence type="ECO:0000313" key="11">
    <source>
        <dbReference type="EMBL" id="EHN09341.1"/>
    </source>
</evidence>
<keyword evidence="6 11" id="KW-0418">Kinase</keyword>
<keyword evidence="5" id="KW-0547">Nucleotide-binding</keyword>
<feature type="transmembrane region" description="Helical" evidence="9">
    <location>
        <begin position="149"/>
        <end position="169"/>
    </location>
</feature>
<proteinExistence type="predicted"/>
<dbReference type="PANTHER" id="PTHR24421:SF10">
    <property type="entry name" value="NITRATE_NITRITE SENSOR PROTEIN NARQ"/>
    <property type="match status" value="1"/>
</dbReference>
<dbReference type="EMBL" id="AGUD01000295">
    <property type="protein sequence ID" value="EHN09341.1"/>
    <property type="molecule type" value="Genomic_DNA"/>
</dbReference>
<protein>
    <recommendedName>
        <fullName evidence="2">histidine kinase</fullName>
        <ecNumber evidence="2">2.7.13.3</ecNumber>
    </recommendedName>
</protein>
<keyword evidence="12" id="KW-1185">Reference proteome</keyword>
<feature type="transmembrane region" description="Helical" evidence="9">
    <location>
        <begin position="54"/>
        <end position="74"/>
    </location>
</feature>
<dbReference type="InterPro" id="IPR036890">
    <property type="entry name" value="HATPase_C_sf"/>
</dbReference>
<evidence type="ECO:0000256" key="8">
    <source>
        <dbReference type="ARBA" id="ARBA00023012"/>
    </source>
</evidence>
<dbReference type="InterPro" id="IPR050482">
    <property type="entry name" value="Sensor_HK_TwoCompSys"/>
</dbReference>
<evidence type="ECO:0000256" key="6">
    <source>
        <dbReference type="ARBA" id="ARBA00022777"/>
    </source>
</evidence>
<dbReference type="PANTHER" id="PTHR24421">
    <property type="entry name" value="NITRATE/NITRITE SENSOR PROTEIN NARX-RELATED"/>
    <property type="match status" value="1"/>
</dbReference>
<dbReference type="SUPFAM" id="SSF55874">
    <property type="entry name" value="ATPase domain of HSP90 chaperone/DNA topoisomerase II/histidine kinase"/>
    <property type="match status" value="1"/>
</dbReference>
<dbReference type="InterPro" id="IPR011712">
    <property type="entry name" value="Sig_transdc_His_kin_sub3_dim/P"/>
</dbReference>
<dbReference type="Gene3D" id="3.30.565.10">
    <property type="entry name" value="Histidine kinase-like ATPase, C-terminal domain"/>
    <property type="match status" value="1"/>
</dbReference>
<dbReference type="RefSeq" id="WP_007578351.1">
    <property type="nucleotide sequence ID" value="NZ_AGUD01000295.1"/>
</dbReference>
<evidence type="ECO:0000256" key="7">
    <source>
        <dbReference type="ARBA" id="ARBA00022840"/>
    </source>
</evidence>
<dbReference type="Gene3D" id="1.20.5.1930">
    <property type="match status" value="1"/>
</dbReference>
<dbReference type="CDD" id="cd16917">
    <property type="entry name" value="HATPase_UhpB-NarQ-NarX-like"/>
    <property type="match status" value="1"/>
</dbReference>
<organism evidence="11 12">
    <name type="scientific">Patulibacter medicamentivorans</name>
    <dbReference type="NCBI Taxonomy" id="1097667"/>
    <lineage>
        <taxon>Bacteria</taxon>
        <taxon>Bacillati</taxon>
        <taxon>Actinomycetota</taxon>
        <taxon>Thermoleophilia</taxon>
        <taxon>Solirubrobacterales</taxon>
        <taxon>Patulibacteraceae</taxon>
        <taxon>Patulibacter</taxon>
    </lineage>
</organism>
<evidence type="ECO:0000256" key="5">
    <source>
        <dbReference type="ARBA" id="ARBA00022741"/>
    </source>
</evidence>
<feature type="transmembrane region" description="Helical" evidence="9">
    <location>
        <begin position="26"/>
        <end position="47"/>
    </location>
</feature>
<feature type="transmembrane region" description="Helical" evidence="9">
    <location>
        <begin position="94"/>
        <end position="113"/>
    </location>
</feature>
<dbReference type="GO" id="GO:0016020">
    <property type="term" value="C:membrane"/>
    <property type="evidence" value="ECO:0007669"/>
    <property type="project" value="InterPro"/>
</dbReference>
<feature type="domain" description="Histidine kinase/HSP90-like ATPase" evidence="10">
    <location>
        <begin position="316"/>
        <end position="417"/>
    </location>
</feature>
<evidence type="ECO:0000256" key="3">
    <source>
        <dbReference type="ARBA" id="ARBA00022553"/>
    </source>
</evidence>
<evidence type="ECO:0000313" key="12">
    <source>
        <dbReference type="Proteomes" id="UP000005143"/>
    </source>
</evidence>
<dbReference type="GO" id="GO:0000155">
    <property type="term" value="F:phosphorelay sensor kinase activity"/>
    <property type="evidence" value="ECO:0007669"/>
    <property type="project" value="InterPro"/>
</dbReference>
<dbReference type="SMART" id="SM00387">
    <property type="entry name" value="HATPase_c"/>
    <property type="match status" value="1"/>
</dbReference>
<keyword evidence="8" id="KW-0902">Two-component regulatory system</keyword>
<evidence type="ECO:0000256" key="1">
    <source>
        <dbReference type="ARBA" id="ARBA00000085"/>
    </source>
</evidence>
<name>H0EAL4_9ACTN</name>
<keyword evidence="9" id="KW-0472">Membrane</keyword>
<keyword evidence="7" id="KW-0067">ATP-binding</keyword>
<dbReference type="Proteomes" id="UP000005143">
    <property type="component" value="Unassembled WGS sequence"/>
</dbReference>
<accession>H0EAL4</accession>
<keyword evidence="9" id="KW-1133">Transmembrane helix</keyword>
<keyword evidence="3" id="KW-0597">Phosphoprotein</keyword>
<keyword evidence="9" id="KW-0812">Transmembrane</keyword>
<dbReference type="EC" id="2.7.13.3" evidence="2"/>
<dbReference type="Pfam" id="PF07730">
    <property type="entry name" value="HisKA_3"/>
    <property type="match status" value="1"/>
</dbReference>
<evidence type="ECO:0000259" key="10">
    <source>
        <dbReference type="SMART" id="SM00387"/>
    </source>
</evidence>
<feature type="transmembrane region" description="Helical" evidence="9">
    <location>
        <begin position="120"/>
        <end position="137"/>
    </location>
</feature>
<sequence>MADPVTRPVAEPAPVALDTPRWLVSLWTYGPSALPLLIGAIALLSMAPGDSLTWWLMAAVATAVALAIRLRWPFAAWTLSQVVVLSGVVPDNSGAYLLLLMVPVLPLAALSAAWPARRSVPAAIATMLVLALVAQQVSGVGGGGTDRTAINLALALALPGMASIAAWLVGYSLHTRRRYSDALLERALWLERERDAQSARAVAEERTRIARELHDVVSHNVAVMVVQASAADAVWETAPDRARNALRAVEETGRSAMRELRTMLQAMRGEDDEAAGAQRRAQQGLGRLGELVEHVRAAGLDVQLDVSGDLSRLGPAVDVSLLRVAQEALTNVLRHARATHAEVRVAVADERVALRVLDDGVGLAATRDEHDPLDPERRGGQGILGMRERVAVLGGTLTLGPGPAGGTAVEVLVPLRPAPDPVPSPAAPAT</sequence>
<reference evidence="11 12" key="1">
    <citation type="journal article" date="2013" name="Biodegradation">
        <title>Quantitative proteomic analysis of ibuprofen-degrading Patulibacter sp. strain I11.</title>
        <authorList>
            <person name="Almeida B."/>
            <person name="Kjeldal H."/>
            <person name="Lolas I."/>
            <person name="Knudsen A.D."/>
            <person name="Carvalho G."/>
            <person name="Nielsen K.L."/>
            <person name="Barreto Crespo M.T."/>
            <person name="Stensballe A."/>
            <person name="Nielsen J.L."/>
        </authorList>
    </citation>
    <scope>NUCLEOTIDE SEQUENCE [LARGE SCALE GENOMIC DNA]</scope>
    <source>
        <strain evidence="11 12">I11</strain>
    </source>
</reference>
<evidence type="ECO:0000256" key="9">
    <source>
        <dbReference type="SAM" id="Phobius"/>
    </source>
</evidence>
<dbReference type="GO" id="GO:0005524">
    <property type="term" value="F:ATP binding"/>
    <property type="evidence" value="ECO:0007669"/>
    <property type="project" value="UniProtKB-KW"/>
</dbReference>
<comment type="caution">
    <text evidence="11">The sequence shown here is derived from an EMBL/GenBank/DDBJ whole genome shotgun (WGS) entry which is preliminary data.</text>
</comment>
<keyword evidence="4" id="KW-0808">Transferase</keyword>
<dbReference type="Pfam" id="PF02518">
    <property type="entry name" value="HATPase_c"/>
    <property type="match status" value="1"/>
</dbReference>
<dbReference type="GO" id="GO:0046983">
    <property type="term" value="F:protein dimerization activity"/>
    <property type="evidence" value="ECO:0007669"/>
    <property type="project" value="InterPro"/>
</dbReference>
<dbReference type="AlphaFoldDB" id="H0EAL4"/>
<evidence type="ECO:0000256" key="2">
    <source>
        <dbReference type="ARBA" id="ARBA00012438"/>
    </source>
</evidence>
<gene>
    <name evidence="11" type="ORF">PAI11_38880</name>
</gene>